<dbReference type="InterPro" id="IPR050980">
    <property type="entry name" value="2C_sensor_his_kinase"/>
</dbReference>
<keyword evidence="10" id="KW-0812">Transmembrane</keyword>
<feature type="domain" description="HAMP" evidence="12">
    <location>
        <begin position="311"/>
        <end position="363"/>
    </location>
</feature>
<evidence type="ECO:0000313" key="14">
    <source>
        <dbReference type="Proteomes" id="UP000297891"/>
    </source>
</evidence>
<comment type="catalytic activity">
    <reaction evidence="1">
        <text>ATP + protein L-histidine = ADP + protein N-phospho-L-histidine.</text>
        <dbReference type="EC" id="2.7.13.3"/>
    </reaction>
</comment>
<feature type="transmembrane region" description="Helical" evidence="10">
    <location>
        <begin position="99"/>
        <end position="119"/>
    </location>
</feature>
<dbReference type="NCBIfam" id="NF047496">
    <property type="entry name" value="HK_LIC11548"/>
    <property type="match status" value="1"/>
</dbReference>
<evidence type="ECO:0000256" key="7">
    <source>
        <dbReference type="ARBA" id="ARBA00022741"/>
    </source>
</evidence>
<keyword evidence="8" id="KW-0418">Kinase</keyword>
<dbReference type="SUPFAM" id="SSF47384">
    <property type="entry name" value="Homodimeric domain of signal transducing histidine kinase"/>
    <property type="match status" value="1"/>
</dbReference>
<accession>A0A2M9Y2A2</accession>
<gene>
    <name evidence="13" type="ORF">EHQ30_15760</name>
</gene>
<keyword evidence="14" id="KW-1185">Reference proteome</keyword>
<dbReference type="CDD" id="cd00075">
    <property type="entry name" value="HATPase"/>
    <property type="match status" value="1"/>
</dbReference>
<dbReference type="SUPFAM" id="SSF158472">
    <property type="entry name" value="HAMP domain-like"/>
    <property type="match status" value="1"/>
</dbReference>
<dbReference type="CDD" id="cd00082">
    <property type="entry name" value="HisKA"/>
    <property type="match status" value="1"/>
</dbReference>
<evidence type="ECO:0000256" key="2">
    <source>
        <dbReference type="ARBA" id="ARBA00004651"/>
    </source>
</evidence>
<evidence type="ECO:0000256" key="10">
    <source>
        <dbReference type="SAM" id="Phobius"/>
    </source>
</evidence>
<dbReference type="InterPro" id="IPR004358">
    <property type="entry name" value="Sig_transdc_His_kin-like_C"/>
</dbReference>
<evidence type="ECO:0000313" key="13">
    <source>
        <dbReference type="EMBL" id="TGK91659.1"/>
    </source>
</evidence>
<dbReference type="InterPro" id="IPR005467">
    <property type="entry name" value="His_kinase_dom"/>
</dbReference>
<dbReference type="PANTHER" id="PTHR44936">
    <property type="entry name" value="SENSOR PROTEIN CREC"/>
    <property type="match status" value="1"/>
</dbReference>
<dbReference type="SMART" id="SM00387">
    <property type="entry name" value="HATPase_c"/>
    <property type="match status" value="1"/>
</dbReference>
<dbReference type="Gene3D" id="6.10.340.10">
    <property type="match status" value="1"/>
</dbReference>
<feature type="transmembrane region" description="Helical" evidence="10">
    <location>
        <begin position="285"/>
        <end position="310"/>
    </location>
</feature>
<keyword evidence="9" id="KW-0067">ATP-binding</keyword>
<dbReference type="EC" id="2.7.13.3" evidence="3"/>
<dbReference type="SMART" id="SM00388">
    <property type="entry name" value="HisKA"/>
    <property type="match status" value="1"/>
</dbReference>
<dbReference type="Pfam" id="PF00512">
    <property type="entry name" value="HisKA"/>
    <property type="match status" value="1"/>
</dbReference>
<keyword evidence="5" id="KW-0597">Phosphoprotein</keyword>
<dbReference type="InterPro" id="IPR036890">
    <property type="entry name" value="HATPase_C_sf"/>
</dbReference>
<keyword evidence="10" id="KW-1133">Transmembrane helix</keyword>
<dbReference type="GO" id="GO:0005886">
    <property type="term" value="C:plasma membrane"/>
    <property type="evidence" value="ECO:0007669"/>
    <property type="project" value="UniProtKB-SubCell"/>
</dbReference>
<dbReference type="InterPro" id="IPR003594">
    <property type="entry name" value="HATPase_dom"/>
</dbReference>
<keyword evidence="7" id="KW-0547">Nucleotide-binding</keyword>
<evidence type="ECO:0000256" key="8">
    <source>
        <dbReference type="ARBA" id="ARBA00022777"/>
    </source>
</evidence>
<dbReference type="Gene3D" id="1.10.287.130">
    <property type="match status" value="1"/>
</dbReference>
<evidence type="ECO:0000256" key="3">
    <source>
        <dbReference type="ARBA" id="ARBA00012438"/>
    </source>
</evidence>
<feature type="domain" description="Histidine kinase" evidence="11">
    <location>
        <begin position="380"/>
        <end position="609"/>
    </location>
</feature>
<dbReference type="CDD" id="cd06225">
    <property type="entry name" value="HAMP"/>
    <property type="match status" value="1"/>
</dbReference>
<dbReference type="PRINTS" id="PR00344">
    <property type="entry name" value="BCTRLSENSOR"/>
</dbReference>
<dbReference type="SUPFAM" id="SSF55874">
    <property type="entry name" value="ATPase domain of HSP90 chaperone/DNA topoisomerase II/histidine kinase"/>
    <property type="match status" value="1"/>
</dbReference>
<evidence type="ECO:0000256" key="4">
    <source>
        <dbReference type="ARBA" id="ARBA00022475"/>
    </source>
</evidence>
<protein>
    <recommendedName>
        <fullName evidence="3">histidine kinase</fullName>
        <ecNumber evidence="3">2.7.13.3</ecNumber>
    </recommendedName>
</protein>
<evidence type="ECO:0000259" key="12">
    <source>
        <dbReference type="PROSITE" id="PS50885"/>
    </source>
</evidence>
<dbReference type="OrthoDB" id="1931120at2"/>
<evidence type="ECO:0000259" key="11">
    <source>
        <dbReference type="PROSITE" id="PS50109"/>
    </source>
</evidence>
<dbReference type="RefSeq" id="WP_100790093.1">
    <property type="nucleotide sequence ID" value="NZ_NPDQ01000003.1"/>
</dbReference>
<evidence type="ECO:0000256" key="6">
    <source>
        <dbReference type="ARBA" id="ARBA00022679"/>
    </source>
</evidence>
<keyword evidence="10" id="KW-0472">Membrane</keyword>
<feature type="transmembrane region" description="Helical" evidence="10">
    <location>
        <begin position="59"/>
        <end position="78"/>
    </location>
</feature>
<dbReference type="InterPro" id="IPR003660">
    <property type="entry name" value="HAMP_dom"/>
</dbReference>
<dbReference type="PROSITE" id="PS50885">
    <property type="entry name" value="HAMP"/>
    <property type="match status" value="1"/>
</dbReference>
<dbReference type="Pfam" id="PF00672">
    <property type="entry name" value="HAMP"/>
    <property type="match status" value="1"/>
</dbReference>
<feature type="transmembrane region" description="Helical" evidence="10">
    <location>
        <begin position="21"/>
        <end position="39"/>
    </location>
</feature>
<dbReference type="SMART" id="SM00304">
    <property type="entry name" value="HAMP"/>
    <property type="match status" value="1"/>
</dbReference>
<dbReference type="InterPro" id="IPR003661">
    <property type="entry name" value="HisK_dim/P_dom"/>
</dbReference>
<dbReference type="PANTHER" id="PTHR44936:SF10">
    <property type="entry name" value="SENSOR PROTEIN RSTB"/>
    <property type="match status" value="1"/>
</dbReference>
<sequence>MKRLPIKFLKAIPRLSDESRYYLRDIFIFFLTIGISIGFSELVFFRQEEDISFFSKLDTYVFILIPFFILSLILSYVYRNRRNRETGKIRSSIRYRLTLAFLFVALIPSLPIFILSSNLTGRLIEGFYRVDISNALRSASLIIENEEKEIETEFVEKVGILRSRLSGSKPDGYTVFQKGVENGLFEKNEYYLGFVTSGTPSFESKGIYRYIKDLDFWESKRPGIFLSRLYLNDKSYILCKFYLNDTVEVFVGQRIHKGMESDVLNIVNATSTYEKVSLWKEKIPYSVRITIAFFSFAMFLVAILFSFLFARRVSRPIINLANATKRVSLGEANIRLEKTEEGEMGILIDSFNQMVSDLDAKSEELMHSQRIAAWKEVAQRMAHEIKNPLTPIQLSAQRIQRKFQNPKSENLESVIFDATETIIGQVRVLEHLVKEFSEFARMPVPVLINQKLNPILEEAVALFRDTTDIEFELKLAENLPEVFLDKRLFLGVINNLIKNAVEAIQSVENPKEELDILSLKRKKIRIMSKLQKKALRKSIVIEIDDSGPGLKEDWKEKIFEPYFSTKENHGSGVGLAIVQKTIIDHHGHIIVENSKLGGCKFRIELPLDNH</sequence>
<reference evidence="13" key="1">
    <citation type="journal article" date="2019" name="PLoS Negl. Trop. Dis.">
        <title>Revisiting the worldwide diversity of Leptospira species in the environment.</title>
        <authorList>
            <person name="Vincent A.T."/>
            <person name="Schiettekatte O."/>
            <person name="Bourhy P."/>
            <person name="Veyrier F.J."/>
            <person name="Picardeau M."/>
        </authorList>
    </citation>
    <scope>NUCLEOTIDE SEQUENCE [LARGE SCALE GENOMIC DNA]</scope>
    <source>
        <strain evidence="13">201800277</strain>
    </source>
</reference>
<dbReference type="InterPro" id="IPR036097">
    <property type="entry name" value="HisK_dim/P_sf"/>
</dbReference>
<dbReference type="Pfam" id="PF02518">
    <property type="entry name" value="HATPase_c"/>
    <property type="match status" value="1"/>
</dbReference>
<keyword evidence="6" id="KW-0808">Transferase</keyword>
<comment type="subcellular location">
    <subcellularLocation>
        <location evidence="2">Cell membrane</location>
        <topology evidence="2">Multi-pass membrane protein</topology>
    </subcellularLocation>
</comment>
<dbReference type="GO" id="GO:0005524">
    <property type="term" value="F:ATP binding"/>
    <property type="evidence" value="ECO:0007669"/>
    <property type="project" value="UniProtKB-KW"/>
</dbReference>
<evidence type="ECO:0000256" key="1">
    <source>
        <dbReference type="ARBA" id="ARBA00000085"/>
    </source>
</evidence>
<dbReference type="PROSITE" id="PS50109">
    <property type="entry name" value="HIS_KIN"/>
    <property type="match status" value="1"/>
</dbReference>
<keyword evidence="4" id="KW-1003">Cell membrane</keyword>
<name>A0A2M9Y2A2_9LEPT</name>
<organism evidence="13 14">
    <name type="scientific">Leptospira brenneri</name>
    <dbReference type="NCBI Taxonomy" id="2023182"/>
    <lineage>
        <taxon>Bacteria</taxon>
        <taxon>Pseudomonadati</taxon>
        <taxon>Spirochaetota</taxon>
        <taxon>Spirochaetia</taxon>
        <taxon>Leptospirales</taxon>
        <taxon>Leptospiraceae</taxon>
        <taxon>Leptospira</taxon>
    </lineage>
</organism>
<proteinExistence type="predicted"/>
<evidence type="ECO:0000256" key="5">
    <source>
        <dbReference type="ARBA" id="ARBA00022553"/>
    </source>
</evidence>
<evidence type="ECO:0000256" key="9">
    <source>
        <dbReference type="ARBA" id="ARBA00022840"/>
    </source>
</evidence>
<dbReference type="Gene3D" id="3.30.565.10">
    <property type="entry name" value="Histidine kinase-like ATPase, C-terminal domain"/>
    <property type="match status" value="1"/>
</dbReference>
<dbReference type="AlphaFoldDB" id="A0A2M9Y2A2"/>
<dbReference type="GO" id="GO:0000155">
    <property type="term" value="F:phosphorelay sensor kinase activity"/>
    <property type="evidence" value="ECO:0007669"/>
    <property type="project" value="InterPro"/>
</dbReference>
<dbReference type="EMBL" id="RQFP01000014">
    <property type="protein sequence ID" value="TGK91659.1"/>
    <property type="molecule type" value="Genomic_DNA"/>
</dbReference>
<dbReference type="Proteomes" id="UP000297891">
    <property type="component" value="Unassembled WGS sequence"/>
</dbReference>
<comment type="caution">
    <text evidence="13">The sequence shown here is derived from an EMBL/GenBank/DDBJ whole genome shotgun (WGS) entry which is preliminary data.</text>
</comment>